<dbReference type="Proteomes" id="UP000309997">
    <property type="component" value="Unassembled WGS sequence"/>
</dbReference>
<comment type="caution">
    <text evidence="1">The sequence shown here is derived from an EMBL/GenBank/DDBJ whole genome shotgun (WGS) entry which is preliminary data.</text>
</comment>
<proteinExistence type="predicted"/>
<protein>
    <submittedName>
        <fullName evidence="1">Uncharacterized protein</fullName>
    </submittedName>
</protein>
<gene>
    <name evidence="1" type="ORF">D5086_027504</name>
</gene>
<evidence type="ECO:0000313" key="2">
    <source>
        <dbReference type="Proteomes" id="UP000309997"/>
    </source>
</evidence>
<name>A0ACC4AVQ7_POPAL</name>
<reference evidence="1 2" key="1">
    <citation type="journal article" date="2024" name="Plant Biotechnol. J.">
        <title>Genome and CRISPR/Cas9 system of a widespread forest tree (Populus alba) in the world.</title>
        <authorList>
            <person name="Liu Y.J."/>
            <person name="Jiang P.F."/>
            <person name="Han X.M."/>
            <person name="Li X.Y."/>
            <person name="Wang H.M."/>
            <person name="Wang Y.J."/>
            <person name="Wang X.X."/>
            <person name="Zeng Q.Y."/>
        </authorList>
    </citation>
    <scope>NUCLEOTIDE SEQUENCE [LARGE SCALE GENOMIC DNA]</scope>
    <source>
        <strain evidence="2">cv. PAL-ZL1</strain>
    </source>
</reference>
<keyword evidence="2" id="KW-1185">Reference proteome</keyword>
<accession>A0ACC4AVQ7</accession>
<sequence length="757" mass="85405">MSILSLPHSFFSLSLSSPSHAITSHRNRCFSCSLSVSKTSNATSPAILWFKQDLRLDDHPGLLQASKFPALLPLYVFDHRILSRYNDEKLELVLFALEDLRKSLKKQGSNLIIRFGNAENVIKELVLEVKAANVFAEVEVEYHLQEIIHVVEEALVRMPSFDRSPEIVLWQTPFYDIKNLKDFPASYDEFEKLQLAVTSPLLPSRLPSAEMELDWGLLPTLDNLKKFVNESPSKLNESWALLKEMSSETILQEQLSKSGKVSLNNSNFKHTKRKRLDKSVFVTQKQNVVGGGTNSVLNALAAYLRYLEGTARDYWQEVHEKLRTAEIRDGASFFALFGPALCLGIISRRRVYYESIKYKKERNAGFLSPFGYSTATVSASADTVCSMEWYWLLLLKSQLSDGGAYPIRIWRWNGYLIQYTVVGNRGPAVLLVHGFGAFLEHFRDNISSISNDGNRVWAVTVLGFGKSEKPNVVYTELMWAELVRDFIIEVVGEPVHLMGNSIGGYFVALVAYFWPALAQSVVLINSAGDIIPAYTSPQFTKVRATSGATWLGARLLLFYLRLGLGSIVKNCYPTKTERVDDWLINEMLRASYDPGVLVVLESIFSFNLSLALNYLLEGFEGKVLIIQGMKDPITDSKSKVAMLKEHCPGVVIRELDAGHCPHDEKPEEVNSIISQWILTIERSNHGFAQCINSDETVLSEGECIMKQSNMRKNEMMDSSHHFGVTVGLQLMLSAHWRYCGVLQLAALEFMSINLLWY</sequence>
<organism evidence="1 2">
    <name type="scientific">Populus alba</name>
    <name type="common">White poplar</name>
    <dbReference type="NCBI Taxonomy" id="43335"/>
    <lineage>
        <taxon>Eukaryota</taxon>
        <taxon>Viridiplantae</taxon>
        <taxon>Streptophyta</taxon>
        <taxon>Embryophyta</taxon>
        <taxon>Tracheophyta</taxon>
        <taxon>Spermatophyta</taxon>
        <taxon>Magnoliopsida</taxon>
        <taxon>eudicotyledons</taxon>
        <taxon>Gunneridae</taxon>
        <taxon>Pentapetalae</taxon>
        <taxon>rosids</taxon>
        <taxon>fabids</taxon>
        <taxon>Malpighiales</taxon>
        <taxon>Salicaceae</taxon>
        <taxon>Saliceae</taxon>
        <taxon>Populus</taxon>
    </lineage>
</organism>
<evidence type="ECO:0000313" key="1">
    <source>
        <dbReference type="EMBL" id="KAL3570255.1"/>
    </source>
</evidence>
<dbReference type="EMBL" id="RCHU02000015">
    <property type="protein sequence ID" value="KAL3570255.1"/>
    <property type="molecule type" value="Genomic_DNA"/>
</dbReference>